<dbReference type="STRING" id="649638.Trad_2991"/>
<dbReference type="Proteomes" id="UP000000379">
    <property type="component" value="Chromosome"/>
</dbReference>
<dbReference type="RefSeq" id="WP_013179444.1">
    <property type="nucleotide sequence ID" value="NC_014221.1"/>
</dbReference>
<dbReference type="FunFam" id="1.10.10.2830:FF:000001">
    <property type="entry name" value="Chromosome partitioning protein ParB"/>
    <property type="match status" value="1"/>
</dbReference>
<dbReference type="PANTHER" id="PTHR33375">
    <property type="entry name" value="CHROMOSOME-PARTITIONING PROTEIN PARB-RELATED"/>
    <property type="match status" value="1"/>
</dbReference>
<name>D7CWD5_TRURR</name>
<dbReference type="PANTHER" id="PTHR33375:SF1">
    <property type="entry name" value="CHROMOSOME-PARTITIONING PROTEIN PARB-RELATED"/>
    <property type="match status" value="1"/>
</dbReference>
<dbReference type="InterPro" id="IPR050336">
    <property type="entry name" value="Chromosome_partition/occlusion"/>
</dbReference>
<keyword evidence="3" id="KW-0238">DNA-binding</keyword>
<dbReference type="GO" id="GO:0007059">
    <property type="term" value="P:chromosome segregation"/>
    <property type="evidence" value="ECO:0007669"/>
    <property type="project" value="UniProtKB-KW"/>
</dbReference>
<dbReference type="HOGENOM" id="CLU_023853_0_0_0"/>
<dbReference type="InterPro" id="IPR003115">
    <property type="entry name" value="ParB_N"/>
</dbReference>
<dbReference type="OrthoDB" id="9802051at2"/>
<comment type="similarity">
    <text evidence="1">Belongs to the ParB family.</text>
</comment>
<feature type="domain" description="ParB-like N-terminal" evidence="5">
    <location>
        <begin position="26"/>
        <end position="115"/>
    </location>
</feature>
<dbReference type="Pfam" id="PF23552">
    <property type="entry name" value="ParB_C"/>
    <property type="match status" value="1"/>
</dbReference>
<dbReference type="InterPro" id="IPR057240">
    <property type="entry name" value="ParB_dimer_C"/>
</dbReference>
<evidence type="ECO:0000256" key="4">
    <source>
        <dbReference type="SAM" id="MobiDB-lite"/>
    </source>
</evidence>
<dbReference type="FunFam" id="3.90.1530.30:FF:000001">
    <property type="entry name" value="Chromosome partitioning protein ParB"/>
    <property type="match status" value="1"/>
</dbReference>
<dbReference type="GO" id="GO:0003677">
    <property type="term" value="F:DNA binding"/>
    <property type="evidence" value="ECO:0007669"/>
    <property type="project" value="UniProtKB-KW"/>
</dbReference>
<keyword evidence="7" id="KW-1185">Reference proteome</keyword>
<dbReference type="InterPro" id="IPR036086">
    <property type="entry name" value="ParB/Sulfiredoxin_sf"/>
</dbReference>
<dbReference type="GO" id="GO:0045881">
    <property type="term" value="P:positive regulation of sporulation resulting in formation of a cellular spore"/>
    <property type="evidence" value="ECO:0007669"/>
    <property type="project" value="TreeGrafter"/>
</dbReference>
<evidence type="ECO:0000256" key="2">
    <source>
        <dbReference type="ARBA" id="ARBA00022829"/>
    </source>
</evidence>
<organism evidence="6 7">
    <name type="scientific">Truepera radiovictrix (strain DSM 17093 / CIP 108686 / LMG 22925 / RQ-24)</name>
    <dbReference type="NCBI Taxonomy" id="649638"/>
    <lineage>
        <taxon>Bacteria</taxon>
        <taxon>Thermotogati</taxon>
        <taxon>Deinococcota</taxon>
        <taxon>Deinococci</taxon>
        <taxon>Trueperales</taxon>
        <taxon>Trueperaceae</taxon>
        <taxon>Truepera</taxon>
    </lineage>
</organism>
<gene>
    <name evidence="6" type="ordered locus">Trad_2991</name>
</gene>
<dbReference type="Gene3D" id="3.90.1530.30">
    <property type="match status" value="1"/>
</dbReference>
<dbReference type="EMBL" id="CP002049">
    <property type="protein sequence ID" value="ADI16085.1"/>
    <property type="molecule type" value="Genomic_DNA"/>
</dbReference>
<evidence type="ECO:0000256" key="1">
    <source>
        <dbReference type="ARBA" id="ARBA00006295"/>
    </source>
</evidence>
<dbReference type="SUPFAM" id="SSF110849">
    <property type="entry name" value="ParB/Sulfiredoxin"/>
    <property type="match status" value="1"/>
</dbReference>
<evidence type="ECO:0000313" key="6">
    <source>
        <dbReference type="EMBL" id="ADI16085.1"/>
    </source>
</evidence>
<feature type="region of interest" description="Disordered" evidence="4">
    <location>
        <begin position="219"/>
        <end position="239"/>
    </location>
</feature>
<evidence type="ECO:0000313" key="7">
    <source>
        <dbReference type="Proteomes" id="UP000000379"/>
    </source>
</evidence>
<dbReference type="InterPro" id="IPR041468">
    <property type="entry name" value="HTH_ParB/Spo0J"/>
</dbReference>
<keyword evidence="2" id="KW-0159">Chromosome partition</keyword>
<dbReference type="SMART" id="SM00470">
    <property type="entry name" value="ParB"/>
    <property type="match status" value="1"/>
</dbReference>
<dbReference type="GO" id="GO:0005694">
    <property type="term" value="C:chromosome"/>
    <property type="evidence" value="ECO:0007669"/>
    <property type="project" value="TreeGrafter"/>
</dbReference>
<proteinExistence type="inferred from homology"/>
<dbReference type="InterPro" id="IPR004437">
    <property type="entry name" value="ParB/RepB/Spo0J"/>
</dbReference>
<evidence type="ECO:0000256" key="3">
    <source>
        <dbReference type="ARBA" id="ARBA00023125"/>
    </source>
</evidence>
<dbReference type="AlphaFoldDB" id="D7CWD5"/>
<protein>
    <submittedName>
        <fullName evidence="6">ParB-like partition protein</fullName>
    </submittedName>
</protein>
<reference evidence="7" key="1">
    <citation type="submission" date="2010-05" db="EMBL/GenBank/DDBJ databases">
        <title>The complete genome of Truepera radiovictris DSM 17093.</title>
        <authorList>
            <consortium name="US DOE Joint Genome Institute (JGI-PGF)"/>
            <person name="Lucas S."/>
            <person name="Copeland A."/>
            <person name="Lapidus A."/>
            <person name="Glavina del Rio T."/>
            <person name="Dalin E."/>
            <person name="Tice H."/>
            <person name="Bruce D."/>
            <person name="Goodwin L."/>
            <person name="Pitluck S."/>
            <person name="Kyrpides N."/>
            <person name="Mavromatis K."/>
            <person name="Ovchinnikova G."/>
            <person name="Munk A.C."/>
            <person name="Detter J.C."/>
            <person name="Han C."/>
            <person name="Tapia R."/>
            <person name="Land M."/>
            <person name="Hauser L."/>
            <person name="Markowitz V."/>
            <person name="Cheng J.-F."/>
            <person name="Hugenholtz P."/>
            <person name="Woyke T."/>
            <person name="Wu D."/>
            <person name="Tindall B."/>
            <person name="Pomrenke H.G."/>
            <person name="Brambilla E."/>
            <person name="Klenk H.-P."/>
            <person name="Eisen J.A."/>
        </authorList>
    </citation>
    <scope>NUCLEOTIDE SEQUENCE [LARGE SCALE GENOMIC DNA]</scope>
    <source>
        <strain evidence="7">DSM 17093 / CIP 108686 / LMG 22925 / RQ-24</strain>
    </source>
</reference>
<dbReference type="KEGG" id="tra:Trad_2991"/>
<accession>D7CWD5</accession>
<dbReference type="eggNOG" id="COG1475">
    <property type="taxonomic scope" value="Bacteria"/>
</dbReference>
<dbReference type="Pfam" id="PF17762">
    <property type="entry name" value="HTH_ParB"/>
    <property type="match status" value="1"/>
</dbReference>
<dbReference type="SUPFAM" id="SSF109709">
    <property type="entry name" value="KorB DNA-binding domain-like"/>
    <property type="match status" value="1"/>
</dbReference>
<sequence length="292" mass="31491">MSAKRSSLGRGLDALLPKVEKGRGIEQLPLEALRVSAFQPRKRIDPAAIAELASSVAQKGVLQPLLVRPADSGYEIVAGERRFRAAQQVGLATVPAIVKPLTDRETLEIALIENLQRESLSAVEEARAFKQLMDFGLNQEAVAQAVGKSRSAVANTLRLLQLDGEALAALDEGRISAGHARAILSLPEAARPWALRRILEEGLSVRQAERLEYPAEAVAGGGVPEGRTKAPAPTAPPHAEDEVAARAHLEAGLTRHLGTKVRIVGATKGRIELHFFSPDELQRLLELLHYRA</sequence>
<dbReference type="NCBIfam" id="TIGR00180">
    <property type="entry name" value="parB_part"/>
    <property type="match status" value="1"/>
</dbReference>
<evidence type="ECO:0000259" key="5">
    <source>
        <dbReference type="SMART" id="SM00470"/>
    </source>
</evidence>
<dbReference type="Gene3D" id="1.10.10.2830">
    <property type="match status" value="1"/>
</dbReference>
<dbReference type="CDD" id="cd16393">
    <property type="entry name" value="SPO0J_N"/>
    <property type="match status" value="1"/>
</dbReference>
<reference evidence="6 7" key="2">
    <citation type="journal article" date="2011" name="Stand. Genomic Sci.">
        <title>Complete genome sequence of Truepera radiovictrix type strain (RQ-24).</title>
        <authorList>
            <person name="Ivanova N."/>
            <person name="Rohde C."/>
            <person name="Munk C."/>
            <person name="Nolan M."/>
            <person name="Lucas S."/>
            <person name="Del Rio T.G."/>
            <person name="Tice H."/>
            <person name="Deshpande S."/>
            <person name="Cheng J.F."/>
            <person name="Tapia R."/>
            <person name="Han C."/>
            <person name="Goodwin L."/>
            <person name="Pitluck S."/>
            <person name="Liolios K."/>
            <person name="Mavromatis K."/>
            <person name="Mikhailova N."/>
            <person name="Pati A."/>
            <person name="Chen A."/>
            <person name="Palaniappan K."/>
            <person name="Land M."/>
            <person name="Hauser L."/>
            <person name="Chang Y.J."/>
            <person name="Jeffries C.D."/>
            <person name="Brambilla E."/>
            <person name="Rohde M."/>
            <person name="Goker M."/>
            <person name="Tindall B.J."/>
            <person name="Woyke T."/>
            <person name="Bristow J."/>
            <person name="Eisen J.A."/>
            <person name="Markowitz V."/>
            <person name="Hugenholtz P."/>
            <person name="Kyrpides N.C."/>
            <person name="Klenk H.P."/>
            <person name="Lapidus A."/>
        </authorList>
    </citation>
    <scope>NUCLEOTIDE SEQUENCE [LARGE SCALE GENOMIC DNA]</scope>
    <source>
        <strain evidence="7">DSM 17093 / CIP 108686 / LMG 22925 / RQ-24</strain>
    </source>
</reference>
<dbReference type="Pfam" id="PF02195">
    <property type="entry name" value="ParB_N"/>
    <property type="match status" value="1"/>
</dbReference>